<dbReference type="AlphaFoldDB" id="A0A1L3JMX7"/>
<dbReference type="KEGG" id="ten:LPB136_07180"/>
<reference evidence="4 5" key="1">
    <citation type="submission" date="2016-11" db="EMBL/GenBank/DDBJ databases">
        <title>Tenacibaculum sp. LPB0136, isolated from marine environment.</title>
        <authorList>
            <person name="Kim E."/>
            <person name="Yi H."/>
        </authorList>
    </citation>
    <scope>NUCLEOTIDE SEQUENCE [LARGE SCALE GENOMIC DNA]</scope>
    <source>
        <strain evidence="4 5">LPB0136</strain>
    </source>
</reference>
<evidence type="ECO:0000313" key="5">
    <source>
        <dbReference type="Proteomes" id="UP000181898"/>
    </source>
</evidence>
<dbReference type="InterPro" id="IPR019734">
    <property type="entry name" value="TPR_rpt"/>
</dbReference>
<protein>
    <submittedName>
        <fullName evidence="4">Uncharacterized protein</fullName>
    </submittedName>
</protein>
<evidence type="ECO:0000313" key="4">
    <source>
        <dbReference type="EMBL" id="APG66444.1"/>
    </source>
</evidence>
<feature type="repeat" description="TPR" evidence="3">
    <location>
        <begin position="160"/>
        <end position="193"/>
    </location>
</feature>
<accession>A0A1L3JMX7</accession>
<name>A0A1L3JMX7_9FLAO</name>
<dbReference type="InterPro" id="IPR011990">
    <property type="entry name" value="TPR-like_helical_dom_sf"/>
</dbReference>
<evidence type="ECO:0000256" key="2">
    <source>
        <dbReference type="ARBA" id="ARBA00022803"/>
    </source>
</evidence>
<proteinExistence type="predicted"/>
<keyword evidence="5" id="KW-1185">Reference proteome</keyword>
<organism evidence="4 5">
    <name type="scientific">Tenacibaculum todarodis</name>
    <dbReference type="NCBI Taxonomy" id="1850252"/>
    <lineage>
        <taxon>Bacteria</taxon>
        <taxon>Pseudomonadati</taxon>
        <taxon>Bacteroidota</taxon>
        <taxon>Flavobacteriia</taxon>
        <taxon>Flavobacteriales</taxon>
        <taxon>Flavobacteriaceae</taxon>
        <taxon>Tenacibaculum</taxon>
    </lineage>
</organism>
<feature type="repeat" description="TPR" evidence="3">
    <location>
        <begin position="91"/>
        <end position="124"/>
    </location>
</feature>
<dbReference type="Proteomes" id="UP000181898">
    <property type="component" value="Chromosome"/>
</dbReference>
<dbReference type="PANTHER" id="PTHR44186:SF1">
    <property type="entry name" value="BARDET-BIEDL SYNDROME 4 PROTEIN"/>
    <property type="match status" value="1"/>
</dbReference>
<evidence type="ECO:0000256" key="3">
    <source>
        <dbReference type="PROSITE-ProRule" id="PRU00339"/>
    </source>
</evidence>
<gene>
    <name evidence="4" type="ORF">LPB136_07180</name>
</gene>
<dbReference type="PROSITE" id="PS50005">
    <property type="entry name" value="TPR"/>
    <property type="match status" value="2"/>
</dbReference>
<dbReference type="SMART" id="SM00028">
    <property type="entry name" value="TPR"/>
    <property type="match status" value="3"/>
</dbReference>
<dbReference type="PANTHER" id="PTHR44186">
    <property type="match status" value="1"/>
</dbReference>
<dbReference type="Pfam" id="PF07719">
    <property type="entry name" value="TPR_2"/>
    <property type="match status" value="1"/>
</dbReference>
<sequence length="255" mass="30561">MLKKRNLKINSFLETYKKDDEHIKAIHQLATSFILLRDRDSANIFIERGLVVDANHIPLNKLKANKLYRDKRYLDGIRILEKLDSLKPNEKFTQKMLGRSWYKLKNFEEAKKYFNKAKKIDQSDYKSYTYLGQIALEEKDFKTAFFQFSMATFTGKDRRDEEYYGLGQVNLETKKIKEAIAMFKRAYQENRANYKALYQMATLSQEYYKDKKIAYKHFNNYVDKFEEKDSLLTNHAKEQLTIIKKYYFQKGEILD</sequence>
<keyword evidence="2 3" id="KW-0802">TPR repeat</keyword>
<dbReference type="EMBL" id="CP018155">
    <property type="protein sequence ID" value="APG66444.1"/>
    <property type="molecule type" value="Genomic_DNA"/>
</dbReference>
<dbReference type="Pfam" id="PF13181">
    <property type="entry name" value="TPR_8"/>
    <property type="match status" value="1"/>
</dbReference>
<dbReference type="Gene3D" id="1.25.40.10">
    <property type="entry name" value="Tetratricopeptide repeat domain"/>
    <property type="match status" value="1"/>
</dbReference>
<dbReference type="InterPro" id="IPR013105">
    <property type="entry name" value="TPR_2"/>
</dbReference>
<dbReference type="SUPFAM" id="SSF48452">
    <property type="entry name" value="TPR-like"/>
    <property type="match status" value="1"/>
</dbReference>
<evidence type="ECO:0000256" key="1">
    <source>
        <dbReference type="ARBA" id="ARBA00022737"/>
    </source>
</evidence>
<dbReference type="STRING" id="1850252.LPB136_07180"/>
<keyword evidence="1" id="KW-0677">Repeat</keyword>